<dbReference type="InterPro" id="IPR007577">
    <property type="entry name" value="GlycoTrfase_DXD_sugar-bd_CS"/>
</dbReference>
<evidence type="ECO:0000313" key="4">
    <source>
        <dbReference type="Proteomes" id="UP001485043"/>
    </source>
</evidence>
<feature type="region of interest" description="Disordered" evidence="2">
    <location>
        <begin position="1"/>
        <end position="26"/>
    </location>
</feature>
<protein>
    <submittedName>
        <fullName evidence="3">Uncharacterized protein</fullName>
    </submittedName>
</protein>
<dbReference type="Pfam" id="PF04488">
    <property type="entry name" value="Gly_transf_sug"/>
    <property type="match status" value="1"/>
</dbReference>
<dbReference type="InterPro" id="IPR051706">
    <property type="entry name" value="Glycosyltransferase_domain"/>
</dbReference>
<evidence type="ECO:0000256" key="2">
    <source>
        <dbReference type="SAM" id="MobiDB-lite"/>
    </source>
</evidence>
<dbReference type="GO" id="GO:0051999">
    <property type="term" value="P:mannosyl-inositol phosphorylceramide biosynthetic process"/>
    <property type="evidence" value="ECO:0007669"/>
    <property type="project" value="TreeGrafter"/>
</dbReference>
<organism evidence="3 4">
    <name type="scientific">Apatococcus fuscideae</name>
    <dbReference type="NCBI Taxonomy" id="2026836"/>
    <lineage>
        <taxon>Eukaryota</taxon>
        <taxon>Viridiplantae</taxon>
        <taxon>Chlorophyta</taxon>
        <taxon>core chlorophytes</taxon>
        <taxon>Trebouxiophyceae</taxon>
        <taxon>Chlorellales</taxon>
        <taxon>Chlorellaceae</taxon>
        <taxon>Apatococcus</taxon>
    </lineage>
</organism>
<dbReference type="PANTHER" id="PTHR32385">
    <property type="entry name" value="MANNOSYL PHOSPHORYLINOSITOL CERAMIDE SYNTHASE"/>
    <property type="match status" value="1"/>
</dbReference>
<comment type="caution">
    <text evidence="3">The sequence shown here is derived from an EMBL/GenBank/DDBJ whole genome shotgun (WGS) entry which is preliminary data.</text>
</comment>
<reference evidence="3 4" key="1">
    <citation type="journal article" date="2024" name="Nat. Commun.">
        <title>Phylogenomics reveals the evolutionary origins of lichenization in chlorophyte algae.</title>
        <authorList>
            <person name="Puginier C."/>
            <person name="Libourel C."/>
            <person name="Otte J."/>
            <person name="Skaloud P."/>
            <person name="Haon M."/>
            <person name="Grisel S."/>
            <person name="Petersen M."/>
            <person name="Berrin J.G."/>
            <person name="Delaux P.M."/>
            <person name="Dal Grande F."/>
            <person name="Keller J."/>
        </authorList>
    </citation>
    <scope>NUCLEOTIDE SEQUENCE [LARGE SCALE GENOMIC DNA]</scope>
    <source>
        <strain evidence="3 4">SAG 2523</strain>
    </source>
</reference>
<dbReference type="Gene3D" id="3.90.550.20">
    <property type="match status" value="1"/>
</dbReference>
<dbReference type="EMBL" id="JALJOV010000688">
    <property type="protein sequence ID" value="KAK9861871.1"/>
    <property type="molecule type" value="Genomic_DNA"/>
</dbReference>
<keyword evidence="1" id="KW-0808">Transferase</keyword>
<dbReference type="GO" id="GO:0000030">
    <property type="term" value="F:mannosyltransferase activity"/>
    <property type="evidence" value="ECO:0007669"/>
    <property type="project" value="TreeGrafter"/>
</dbReference>
<dbReference type="SUPFAM" id="SSF53448">
    <property type="entry name" value="Nucleotide-diphospho-sugar transferases"/>
    <property type="match status" value="1"/>
</dbReference>
<dbReference type="InterPro" id="IPR029044">
    <property type="entry name" value="Nucleotide-diphossugar_trans"/>
</dbReference>
<dbReference type="GO" id="GO:0016020">
    <property type="term" value="C:membrane"/>
    <property type="evidence" value="ECO:0007669"/>
    <property type="project" value="GOC"/>
</dbReference>
<proteinExistence type="predicted"/>
<dbReference type="Proteomes" id="UP001485043">
    <property type="component" value="Unassembled WGS sequence"/>
</dbReference>
<sequence length="241" mass="27213">MMSAVHAQTSWSQHRDRKQSSRLEDVSRLPGGVSKIIHQSWKSAELPEKFAAWSRSWRSNHPDWAFVLWTDETNRKLIAEHFPHLLPVFDGFPEAIMRADTARILYMKQFGGCYADLDFESLKPLDSLLEGLPIALAEMGARTADTKREVLQNSIPNAFMCSTPQHPFWDFALRHIVEKAAHDAAVADTNWDHVEQTAGPGMIYSANEDWRQITGASVPLLPPGTIYPYADCYADWPSTSS</sequence>
<name>A0AAW1SZF6_9CHLO</name>
<dbReference type="PANTHER" id="PTHR32385:SF23">
    <property type="entry name" value="NUCLEOTIDE-DIPHOSPHO-SUGAR TRANSFERASE"/>
    <property type="match status" value="1"/>
</dbReference>
<keyword evidence="4" id="KW-1185">Reference proteome</keyword>
<feature type="compositionally biased region" description="Polar residues" evidence="2">
    <location>
        <begin position="1"/>
        <end position="12"/>
    </location>
</feature>
<dbReference type="AlphaFoldDB" id="A0AAW1SZF6"/>
<evidence type="ECO:0000256" key="1">
    <source>
        <dbReference type="ARBA" id="ARBA00022679"/>
    </source>
</evidence>
<gene>
    <name evidence="3" type="ORF">WJX84_009111</name>
</gene>
<accession>A0AAW1SZF6</accession>
<evidence type="ECO:0000313" key="3">
    <source>
        <dbReference type="EMBL" id="KAK9861871.1"/>
    </source>
</evidence>